<accession>A0A212SBG1</accession>
<sequence length="98" mass="11018">MREHVLPGLNLSVSQAARDLVVTRQTLHRILAGNAAITTEMALRLEKFCGVSSQFWLDRQHQYELQRTKSDLASVLSRIPSRQLVDTVVRKMGASDAE</sequence>
<dbReference type="InterPro" id="IPR010982">
    <property type="entry name" value="Lambda_DNA-bd_dom_sf"/>
</dbReference>
<keyword evidence="4" id="KW-1185">Reference proteome</keyword>
<reference evidence="4" key="1">
    <citation type="submission" date="2017-06" db="EMBL/GenBank/DDBJ databases">
        <authorList>
            <person name="Varghese N."/>
            <person name="Submissions S."/>
        </authorList>
    </citation>
    <scope>NUCLEOTIDE SEQUENCE [LARGE SCALE GENOMIC DNA]</scope>
    <source>
        <strain evidence="4">DSM 137</strain>
    </source>
</reference>
<feature type="domain" description="HTH cro/C1-type" evidence="2">
    <location>
        <begin position="9"/>
        <end position="56"/>
    </location>
</feature>
<dbReference type="SUPFAM" id="SSF47413">
    <property type="entry name" value="lambda repressor-like DNA-binding domains"/>
    <property type="match status" value="1"/>
</dbReference>
<organism evidence="3 4">
    <name type="scientific">Rhodoblastus acidophilus</name>
    <name type="common">Rhodopseudomonas acidophila</name>
    <dbReference type="NCBI Taxonomy" id="1074"/>
    <lineage>
        <taxon>Bacteria</taxon>
        <taxon>Pseudomonadati</taxon>
        <taxon>Pseudomonadota</taxon>
        <taxon>Alphaproteobacteria</taxon>
        <taxon>Hyphomicrobiales</taxon>
        <taxon>Rhodoblastaceae</taxon>
        <taxon>Rhodoblastus</taxon>
    </lineage>
</organism>
<dbReference type="GO" id="GO:0003677">
    <property type="term" value="F:DNA binding"/>
    <property type="evidence" value="ECO:0007669"/>
    <property type="project" value="UniProtKB-KW"/>
</dbReference>
<dbReference type="PANTHER" id="PTHR36924:SF1">
    <property type="entry name" value="ANTITOXIN HIGA-1"/>
    <property type="match status" value="1"/>
</dbReference>
<dbReference type="Gene3D" id="1.10.260.40">
    <property type="entry name" value="lambda repressor-like DNA-binding domains"/>
    <property type="match status" value="1"/>
</dbReference>
<dbReference type="NCBIfam" id="TIGR02607">
    <property type="entry name" value="antidote_HigA"/>
    <property type="match status" value="1"/>
</dbReference>
<dbReference type="InterPro" id="IPR001387">
    <property type="entry name" value="Cro/C1-type_HTH"/>
</dbReference>
<protein>
    <submittedName>
        <fullName evidence="3">Addiction module antidote protein, HigA family</fullName>
    </submittedName>
</protein>
<dbReference type="EMBL" id="FYDG01000023">
    <property type="protein sequence ID" value="SNB82851.1"/>
    <property type="molecule type" value="Genomic_DNA"/>
</dbReference>
<dbReference type="AlphaFoldDB" id="A0A212SBG1"/>
<evidence type="ECO:0000256" key="1">
    <source>
        <dbReference type="ARBA" id="ARBA00023125"/>
    </source>
</evidence>
<dbReference type="Proteomes" id="UP000198418">
    <property type="component" value="Unassembled WGS sequence"/>
</dbReference>
<evidence type="ECO:0000313" key="3">
    <source>
        <dbReference type="EMBL" id="SNB82851.1"/>
    </source>
</evidence>
<dbReference type="PROSITE" id="PS50943">
    <property type="entry name" value="HTH_CROC1"/>
    <property type="match status" value="1"/>
</dbReference>
<gene>
    <name evidence="3" type="ORF">SAMN06265338_1234</name>
</gene>
<dbReference type="InterPro" id="IPR013430">
    <property type="entry name" value="Toxin_antidote_HigA"/>
</dbReference>
<evidence type="ECO:0000259" key="2">
    <source>
        <dbReference type="PROSITE" id="PS50943"/>
    </source>
</evidence>
<name>A0A212SBG1_RHOAC</name>
<dbReference type="Pfam" id="PF01381">
    <property type="entry name" value="HTH_3"/>
    <property type="match status" value="1"/>
</dbReference>
<evidence type="ECO:0000313" key="4">
    <source>
        <dbReference type="Proteomes" id="UP000198418"/>
    </source>
</evidence>
<keyword evidence="1" id="KW-0238">DNA-binding</keyword>
<dbReference type="PANTHER" id="PTHR36924">
    <property type="entry name" value="ANTITOXIN HIGA-1"/>
    <property type="match status" value="1"/>
</dbReference>
<proteinExistence type="predicted"/>